<reference evidence="2 3" key="1">
    <citation type="submission" date="2021-06" db="EMBL/GenBank/DDBJ databases">
        <title>Caerostris extrusa draft genome.</title>
        <authorList>
            <person name="Kono N."/>
            <person name="Arakawa K."/>
        </authorList>
    </citation>
    <scope>NUCLEOTIDE SEQUENCE [LARGE SCALE GENOMIC DNA]</scope>
</reference>
<accession>A0AAV4NZZ4</accession>
<dbReference type="AlphaFoldDB" id="A0AAV4NZZ4"/>
<protein>
    <submittedName>
        <fullName evidence="2">Beta-1,4-mannosyl-glycoprotein 4-beta-N-acetylglucosaminyltransferase</fullName>
    </submittedName>
</protein>
<dbReference type="PANTHER" id="PTHR12224:SF0">
    <property type="entry name" value="BETA-1,4-MANNOSYL-GLYCOPROTEIN 4-BETA-N-ACETYLGLUCOSAMINYLTRANSFERASE"/>
    <property type="match status" value="1"/>
</dbReference>
<keyword evidence="1" id="KW-1133">Transmembrane helix</keyword>
<feature type="transmembrane region" description="Helical" evidence="1">
    <location>
        <begin position="21"/>
        <end position="37"/>
    </location>
</feature>
<keyword evidence="3" id="KW-1185">Reference proteome</keyword>
<dbReference type="Proteomes" id="UP001054945">
    <property type="component" value="Unassembled WGS sequence"/>
</dbReference>
<dbReference type="InterPro" id="IPR006813">
    <property type="entry name" value="Glyco_trans_17"/>
</dbReference>
<dbReference type="GO" id="GO:0003830">
    <property type="term" value="F:beta-1,4-mannosylglycoprotein 4-beta-N-acetylglucosaminyltransferase activity"/>
    <property type="evidence" value="ECO:0007669"/>
    <property type="project" value="InterPro"/>
</dbReference>
<dbReference type="EMBL" id="BPLR01003943">
    <property type="protein sequence ID" value="GIX90490.1"/>
    <property type="molecule type" value="Genomic_DNA"/>
</dbReference>
<proteinExistence type="predicted"/>
<organism evidence="2 3">
    <name type="scientific">Caerostris extrusa</name>
    <name type="common">Bark spider</name>
    <name type="synonym">Caerostris bankana</name>
    <dbReference type="NCBI Taxonomy" id="172846"/>
    <lineage>
        <taxon>Eukaryota</taxon>
        <taxon>Metazoa</taxon>
        <taxon>Ecdysozoa</taxon>
        <taxon>Arthropoda</taxon>
        <taxon>Chelicerata</taxon>
        <taxon>Arachnida</taxon>
        <taxon>Araneae</taxon>
        <taxon>Araneomorphae</taxon>
        <taxon>Entelegynae</taxon>
        <taxon>Araneoidea</taxon>
        <taxon>Araneidae</taxon>
        <taxon>Caerostris</taxon>
    </lineage>
</organism>
<dbReference type="GO" id="GO:0016020">
    <property type="term" value="C:membrane"/>
    <property type="evidence" value="ECO:0007669"/>
    <property type="project" value="InterPro"/>
</dbReference>
<evidence type="ECO:0000313" key="2">
    <source>
        <dbReference type="EMBL" id="GIX90490.1"/>
    </source>
</evidence>
<sequence length="440" mass="51934">MEKEEKCLRCSLFTTMSKIKMLIAFGVINVILWFIYYNDCFPSYFNKYTNNDEIKPIYAPIYNIPLFHIPLLNEKDMAMFYLEVKSNIWCLKQGVDLAKSKRKGKCVCTENWFGFDCGIPASVWKSSFLQEGKNANFEIKRRKKPRRIIVFFAVDDHSDLLDINIENAFSLVDVFLTIEEKDHYPSILNLVKEGYLADYQSKIIPIKLNKSYVIEKEEHWSVFMLNELWEMGWKKLSDFRPDDIFMFSHVSSIISNDVLLFLKLYDGFPEPFFFELRPLLFKFWREMKSNSTNSKLVPFKPLGCTFQYIVSLCNYEIRNFFSNSCNTDLHQKERFEKNFWTLKYWTVGNFYIPSGWQCNLCCNDECIKKNIEKYRKSGSTSLPLRYFLGNTSVIEHLIEKTNLFDSKDLSFEIISNKDHFLAPNIVLSNAKYSHLIGKTL</sequence>
<keyword evidence="1" id="KW-0812">Transmembrane</keyword>
<dbReference type="PANTHER" id="PTHR12224">
    <property type="entry name" value="BETA-1,4-MANNOSYL-GLYCOPROTEIN BETA-1,4-N-ACETYLGLUCOSAMINYL-TRANSFERASE"/>
    <property type="match status" value="1"/>
</dbReference>
<name>A0AAV4NZZ4_CAEEX</name>
<dbReference type="GO" id="GO:0006044">
    <property type="term" value="P:N-acetylglucosamine metabolic process"/>
    <property type="evidence" value="ECO:0007669"/>
    <property type="project" value="TreeGrafter"/>
</dbReference>
<keyword evidence="1" id="KW-0472">Membrane</keyword>
<evidence type="ECO:0000256" key="1">
    <source>
        <dbReference type="SAM" id="Phobius"/>
    </source>
</evidence>
<gene>
    <name evidence="2" type="primary">MGAT3</name>
    <name evidence="2" type="ORF">CEXT_195791</name>
</gene>
<comment type="caution">
    <text evidence="2">The sequence shown here is derived from an EMBL/GenBank/DDBJ whole genome shotgun (WGS) entry which is preliminary data.</text>
</comment>
<evidence type="ECO:0000313" key="3">
    <source>
        <dbReference type="Proteomes" id="UP001054945"/>
    </source>
</evidence>